<evidence type="ECO:0000313" key="2">
    <source>
        <dbReference type="EMBL" id="GKV38286.1"/>
    </source>
</evidence>
<keyword evidence="1" id="KW-0472">Membrane</keyword>
<keyword evidence="3" id="KW-1185">Reference proteome</keyword>
<sequence length="63" mass="7125">MTPNVLKFPMSNYLLLIDCAVTTLASCGYLASRKLILDNYMAPTILGNKKKFELLISSYVYCR</sequence>
<proteinExistence type="predicted"/>
<accession>A0AAV5LLI3</accession>
<organism evidence="2 3">
    <name type="scientific">Rubroshorea leprosula</name>
    <dbReference type="NCBI Taxonomy" id="152421"/>
    <lineage>
        <taxon>Eukaryota</taxon>
        <taxon>Viridiplantae</taxon>
        <taxon>Streptophyta</taxon>
        <taxon>Embryophyta</taxon>
        <taxon>Tracheophyta</taxon>
        <taxon>Spermatophyta</taxon>
        <taxon>Magnoliopsida</taxon>
        <taxon>eudicotyledons</taxon>
        <taxon>Gunneridae</taxon>
        <taxon>Pentapetalae</taxon>
        <taxon>rosids</taxon>
        <taxon>malvids</taxon>
        <taxon>Malvales</taxon>
        <taxon>Dipterocarpaceae</taxon>
        <taxon>Rubroshorea</taxon>
    </lineage>
</organism>
<reference evidence="2 3" key="1">
    <citation type="journal article" date="2021" name="Commun. Biol.">
        <title>The genome of Shorea leprosula (Dipterocarpaceae) highlights the ecological relevance of drought in aseasonal tropical rainforests.</title>
        <authorList>
            <person name="Ng K.K.S."/>
            <person name="Kobayashi M.J."/>
            <person name="Fawcett J.A."/>
            <person name="Hatakeyama M."/>
            <person name="Paape T."/>
            <person name="Ng C.H."/>
            <person name="Ang C.C."/>
            <person name="Tnah L.H."/>
            <person name="Lee C.T."/>
            <person name="Nishiyama T."/>
            <person name="Sese J."/>
            <person name="O'Brien M.J."/>
            <person name="Copetti D."/>
            <person name="Mohd Noor M.I."/>
            <person name="Ong R.C."/>
            <person name="Putra M."/>
            <person name="Sireger I.Z."/>
            <person name="Indrioko S."/>
            <person name="Kosugi Y."/>
            <person name="Izuno A."/>
            <person name="Isagi Y."/>
            <person name="Lee S.L."/>
            <person name="Shimizu K.K."/>
        </authorList>
    </citation>
    <scope>NUCLEOTIDE SEQUENCE [LARGE SCALE GENOMIC DNA]</scope>
    <source>
        <strain evidence="2">214</strain>
    </source>
</reference>
<dbReference type="EMBL" id="BPVZ01000127">
    <property type="protein sequence ID" value="GKV38286.1"/>
    <property type="molecule type" value="Genomic_DNA"/>
</dbReference>
<gene>
    <name evidence="2" type="ORF">SLEP1_g46211</name>
</gene>
<evidence type="ECO:0000313" key="3">
    <source>
        <dbReference type="Proteomes" id="UP001054252"/>
    </source>
</evidence>
<evidence type="ECO:0000256" key="1">
    <source>
        <dbReference type="SAM" id="Phobius"/>
    </source>
</evidence>
<keyword evidence="1" id="KW-0812">Transmembrane</keyword>
<comment type="caution">
    <text evidence="2">The sequence shown here is derived from an EMBL/GenBank/DDBJ whole genome shotgun (WGS) entry which is preliminary data.</text>
</comment>
<keyword evidence="1" id="KW-1133">Transmembrane helix</keyword>
<protein>
    <submittedName>
        <fullName evidence="2">Uncharacterized protein</fullName>
    </submittedName>
</protein>
<name>A0AAV5LLI3_9ROSI</name>
<dbReference type="AlphaFoldDB" id="A0AAV5LLI3"/>
<feature type="transmembrane region" description="Helical" evidence="1">
    <location>
        <begin position="12"/>
        <end position="31"/>
    </location>
</feature>
<dbReference type="Proteomes" id="UP001054252">
    <property type="component" value="Unassembled WGS sequence"/>
</dbReference>